<dbReference type="EMBL" id="CAKLBC010001326">
    <property type="protein sequence ID" value="CAH0491154.1"/>
    <property type="molecule type" value="Genomic_DNA"/>
</dbReference>
<accession>A0ABN8CCD3</accession>
<feature type="compositionally biased region" description="Basic and acidic residues" evidence="1">
    <location>
        <begin position="619"/>
        <end position="628"/>
    </location>
</feature>
<sequence length="649" mass="73301">MACKTNKVKRRNLYMVLAIVVVLTLLSNSRQTMARMIVAGSSASQHPLRDARVKRQLRLNSNMKEEIHGGGDDDERELVGTLKDANFQEWAMHMDEAYQRHRVKAAVAKISKLITRYGEEKVIRMLAAGKDDQATQSLVEQLELGLALKLTSDGNIYRGVSLLAANEEDVTKFLGSQSLKDWIDYCAETLNENPYSLLLSEYFPNKLKRDTDKSLAKMLAVAKGDSAAKNVATELEKQLMEMWFKNGESGTAVFNRLKLKKAGIDTQEWDVWVSYLVKRYAGEEIGKEEENELVLFMLRKDFADDEGLKDWLAAAQANKGKERATALARILEEKIRPMENDSEVPTTVRTDEELESGMDKFDENMEGLLDSAVFKMWAKNVVQKSKTERDPVGAKMATVSALITRYGEEKVRSMLAAGKNVPSTRSTAEHLELGLALKWTEDGRVNGVYTLLRAGNDDVISIMGSQLMKDWTYFCENRLKMDPYSLILKRFFSLKHSNKYYVLAAELAAAKDDGAAKNVATKLEKHLFEKWKIDGKNSDDVFEYLHLHRAGINMLDSPVWDTWVSYLVYFHVAENIGEEEKYSLVLSELNVTDDLLDNSLHAVKTPKGLDRAIALAAARQREESERMRTQKRPGGNDGEAPATKLQRNN</sequence>
<evidence type="ECO:0000259" key="2">
    <source>
        <dbReference type="PROSITE" id="PS50222"/>
    </source>
</evidence>
<feature type="region of interest" description="Disordered" evidence="1">
    <location>
        <begin position="618"/>
        <end position="649"/>
    </location>
</feature>
<name>A0ABN8CCD3_9STRA</name>
<feature type="domain" description="EF-hand" evidence="2">
    <location>
        <begin position="349"/>
        <end position="384"/>
    </location>
</feature>
<keyword evidence="4" id="KW-1185">Reference proteome</keyword>
<dbReference type="PROSITE" id="PS50222">
    <property type="entry name" value="EF_HAND_2"/>
    <property type="match status" value="1"/>
</dbReference>
<protein>
    <recommendedName>
        <fullName evidence="2">EF-hand domain-containing protein</fullName>
    </recommendedName>
</protein>
<dbReference type="Proteomes" id="UP001157938">
    <property type="component" value="Unassembled WGS sequence"/>
</dbReference>
<reference evidence="3 4" key="1">
    <citation type="submission" date="2021-11" db="EMBL/GenBank/DDBJ databases">
        <authorList>
            <person name="Islam A."/>
            <person name="Islam S."/>
            <person name="Flora M.S."/>
            <person name="Rahman M."/>
            <person name="Ziaur R.M."/>
            <person name="Epstein J.H."/>
            <person name="Hassan M."/>
            <person name="Klassen M."/>
            <person name="Woodard K."/>
            <person name="Webb A."/>
            <person name="Webby R.J."/>
            <person name="El Zowalaty M.E."/>
        </authorList>
    </citation>
    <scope>NUCLEOTIDE SEQUENCE [LARGE SCALE GENOMIC DNA]</scope>
    <source>
        <strain evidence="3">Pf1</strain>
    </source>
</reference>
<comment type="caution">
    <text evidence="3">The sequence shown here is derived from an EMBL/GenBank/DDBJ whole genome shotgun (WGS) entry which is preliminary data.</text>
</comment>
<dbReference type="InterPro" id="IPR002048">
    <property type="entry name" value="EF_hand_dom"/>
</dbReference>
<evidence type="ECO:0000313" key="3">
    <source>
        <dbReference type="EMBL" id="CAH0491154.1"/>
    </source>
</evidence>
<evidence type="ECO:0000256" key="1">
    <source>
        <dbReference type="SAM" id="MobiDB-lite"/>
    </source>
</evidence>
<proteinExistence type="predicted"/>
<gene>
    <name evidence="3" type="ORF">PFR001_LOCUS6434</name>
</gene>
<organism evidence="3 4">
    <name type="scientific">Peronospora farinosa</name>
    <dbReference type="NCBI Taxonomy" id="134698"/>
    <lineage>
        <taxon>Eukaryota</taxon>
        <taxon>Sar</taxon>
        <taxon>Stramenopiles</taxon>
        <taxon>Oomycota</taxon>
        <taxon>Peronosporomycetes</taxon>
        <taxon>Peronosporales</taxon>
        <taxon>Peronosporaceae</taxon>
        <taxon>Peronospora</taxon>
    </lineage>
</organism>
<evidence type="ECO:0000313" key="4">
    <source>
        <dbReference type="Proteomes" id="UP001157938"/>
    </source>
</evidence>